<feature type="domain" description="Reverse transcriptase RNase H-like" evidence="9">
    <location>
        <begin position="706"/>
        <end position="806"/>
    </location>
</feature>
<feature type="region of interest" description="Disordered" evidence="7">
    <location>
        <begin position="1"/>
        <end position="30"/>
    </location>
</feature>
<keyword evidence="5" id="KW-0378">Hydrolase</keyword>
<evidence type="ECO:0000256" key="5">
    <source>
        <dbReference type="ARBA" id="ARBA00022801"/>
    </source>
</evidence>
<keyword evidence="2" id="KW-0548">Nucleotidyltransferase</keyword>
<evidence type="ECO:0000256" key="6">
    <source>
        <dbReference type="ARBA" id="ARBA00022918"/>
    </source>
</evidence>
<dbReference type="SUPFAM" id="SSF56672">
    <property type="entry name" value="DNA/RNA polymerases"/>
    <property type="match status" value="1"/>
</dbReference>
<dbReference type="InterPro" id="IPR041373">
    <property type="entry name" value="RT_RNaseH"/>
</dbReference>
<evidence type="ECO:0000256" key="3">
    <source>
        <dbReference type="ARBA" id="ARBA00022722"/>
    </source>
</evidence>
<dbReference type="Pfam" id="PF17917">
    <property type="entry name" value="RT_RNaseH"/>
    <property type="match status" value="1"/>
</dbReference>
<dbReference type="GO" id="GO:0004519">
    <property type="term" value="F:endonuclease activity"/>
    <property type="evidence" value="ECO:0007669"/>
    <property type="project" value="UniProtKB-KW"/>
</dbReference>
<dbReference type="CDD" id="cd09274">
    <property type="entry name" value="RNase_HI_RT_Ty3"/>
    <property type="match status" value="1"/>
</dbReference>
<accession>A0A6L2JYH5</accession>
<dbReference type="FunFam" id="3.10.20.370:FF:000001">
    <property type="entry name" value="Retrovirus-related Pol polyprotein from transposon 17.6-like protein"/>
    <property type="match status" value="1"/>
</dbReference>
<reference evidence="10" key="1">
    <citation type="journal article" date="2019" name="Sci. Rep.">
        <title>Draft genome of Tanacetum cinerariifolium, the natural source of mosquito coil.</title>
        <authorList>
            <person name="Yamashiro T."/>
            <person name="Shiraishi A."/>
            <person name="Satake H."/>
            <person name="Nakayama K."/>
        </authorList>
    </citation>
    <scope>NUCLEOTIDE SEQUENCE</scope>
</reference>
<dbReference type="GO" id="GO:0003676">
    <property type="term" value="F:nucleic acid binding"/>
    <property type="evidence" value="ECO:0007669"/>
    <property type="project" value="InterPro"/>
</dbReference>
<evidence type="ECO:0000259" key="9">
    <source>
        <dbReference type="Pfam" id="PF17917"/>
    </source>
</evidence>
<dbReference type="InterPro" id="IPR050951">
    <property type="entry name" value="Retrovirus_Pol_polyprotein"/>
</dbReference>
<protein>
    <submittedName>
        <fullName evidence="10">Reverse transcriptase domain-containing protein</fullName>
    </submittedName>
</protein>
<evidence type="ECO:0000256" key="1">
    <source>
        <dbReference type="ARBA" id="ARBA00022679"/>
    </source>
</evidence>
<organism evidence="10">
    <name type="scientific">Tanacetum cinerariifolium</name>
    <name type="common">Dalmatian daisy</name>
    <name type="synonym">Chrysanthemum cinerariifolium</name>
    <dbReference type="NCBI Taxonomy" id="118510"/>
    <lineage>
        <taxon>Eukaryota</taxon>
        <taxon>Viridiplantae</taxon>
        <taxon>Streptophyta</taxon>
        <taxon>Embryophyta</taxon>
        <taxon>Tracheophyta</taxon>
        <taxon>Spermatophyta</taxon>
        <taxon>Magnoliopsida</taxon>
        <taxon>eudicotyledons</taxon>
        <taxon>Gunneridae</taxon>
        <taxon>Pentapetalae</taxon>
        <taxon>asterids</taxon>
        <taxon>campanulids</taxon>
        <taxon>Asterales</taxon>
        <taxon>Asteraceae</taxon>
        <taxon>Asteroideae</taxon>
        <taxon>Anthemideae</taxon>
        <taxon>Anthemidinae</taxon>
        <taxon>Tanacetum</taxon>
    </lineage>
</organism>
<dbReference type="GO" id="GO:0003964">
    <property type="term" value="F:RNA-directed DNA polymerase activity"/>
    <property type="evidence" value="ECO:0007669"/>
    <property type="project" value="UniProtKB-KW"/>
</dbReference>
<evidence type="ECO:0000256" key="2">
    <source>
        <dbReference type="ARBA" id="ARBA00022695"/>
    </source>
</evidence>
<dbReference type="GO" id="GO:0016787">
    <property type="term" value="F:hydrolase activity"/>
    <property type="evidence" value="ECO:0007669"/>
    <property type="project" value="UniProtKB-KW"/>
</dbReference>
<evidence type="ECO:0000256" key="7">
    <source>
        <dbReference type="SAM" id="MobiDB-lite"/>
    </source>
</evidence>
<dbReference type="PANTHER" id="PTHR37984">
    <property type="entry name" value="PROTEIN CBG26694"/>
    <property type="match status" value="1"/>
</dbReference>
<dbReference type="InterPro" id="IPR005162">
    <property type="entry name" value="Retrotrans_gag_dom"/>
</dbReference>
<dbReference type="InterPro" id="IPR012337">
    <property type="entry name" value="RNaseH-like_sf"/>
</dbReference>
<evidence type="ECO:0000259" key="8">
    <source>
        <dbReference type="Pfam" id="PF03732"/>
    </source>
</evidence>
<dbReference type="InterPro" id="IPR036397">
    <property type="entry name" value="RNaseH_sf"/>
</dbReference>
<gene>
    <name evidence="10" type="ORF">Tci_013565</name>
</gene>
<evidence type="ECO:0000313" key="10">
    <source>
        <dbReference type="EMBL" id="GEU41587.1"/>
    </source>
</evidence>
<evidence type="ECO:0000256" key="4">
    <source>
        <dbReference type="ARBA" id="ARBA00022759"/>
    </source>
</evidence>
<dbReference type="EMBL" id="BKCJ010001457">
    <property type="protein sequence ID" value="GEU41587.1"/>
    <property type="molecule type" value="Genomic_DNA"/>
</dbReference>
<dbReference type="PANTHER" id="PTHR37984:SF5">
    <property type="entry name" value="PROTEIN NYNRIN-LIKE"/>
    <property type="match status" value="1"/>
</dbReference>
<sequence>MSTRSSARNLFPPLDNPELTIRRSSRTDPTLLNDSEMAAEEDGDLPAPDLQTSWSFDHLPMNSINTFEQMAKIFLEKYFPPSMVTKLRNEITNFCQRPDESLFEAWECYKLSIYRCPNHNMLPVTQIDTFYNGLTLRHRDTINAAAGGTFMKRRPKECYDLIENMTAYHNDCDTSAQRSESSSSITSSFDTKIAALKAEMAEINKNLMGILQVNQQVKAITASYETCGGPHSFSDYPAIVGQTQNIYATGAYQVVTTNEFTNFMKANDAILKNMQTNMTSLTNSNLEIKNKFGQFMKINTALSSGSGTLPGNTITNPKGELRCITTCSGTAYQGPMIPTTSSSLSSVVEREIESTKDTVHPTNKGRTKDVQPLVVPTGSLILNSEPVIAPIIEPVTSPVNFDADSRVPLILGRSFLKTGRVLIDVFEGELTLRVGKEAITFNLDQTSRYSANYNDMTANRIDGIDMACDRYDFLLKEVDAFLALEDYPTSPEVDQSYVDTEPKICEAKTDKSSIDEPPEVGLKDLPPHLEYAFLEGDDNLPVIIAKDLSVEEKTALITVLKSHKRAISWKLSDIKGIDLEFCTHKILMEEYFKPVVQHQRRVNPKIHDVIKNERCMMAIFHDMIEKTMKVFMDDYLEKSHFMVKEGIVLGDKISKNRIEVDKAKVDVIAKLPHPTTVKGIRSFFGHDGFYRRKLTEAPILIASDWDFPFELMWNASDFAIGAVLGQHQKDFRPIHFASKTMTKAELNYTTIEEEMLAVVYAFEKFRSYLIMNKIIMYTDHSALKYLFAKKDSKARLLCWVLLLQEFTIKVIDTKRAENLAADHLSRLENLHQNVLDLKEINESFPFETLNLVSSRDLEPSEPLSVIVEHTSAMLKFDVTHHLSTAYHPETNGQVEVSNRGLKQILERTVGENRASWLDKLDDALWAFRTSYKTPIGCTPYKLVYGKACHLSIELEHKAY</sequence>
<proteinExistence type="predicted"/>
<keyword evidence="6 10" id="KW-0695">RNA-directed DNA polymerase</keyword>
<keyword evidence="3" id="KW-0540">Nuclease</keyword>
<dbReference type="SUPFAM" id="SSF53098">
    <property type="entry name" value="Ribonuclease H-like"/>
    <property type="match status" value="1"/>
</dbReference>
<dbReference type="AlphaFoldDB" id="A0A6L2JYH5"/>
<keyword evidence="1" id="KW-0808">Transferase</keyword>
<dbReference type="Gene3D" id="3.10.20.370">
    <property type="match status" value="1"/>
</dbReference>
<dbReference type="Gene3D" id="3.30.420.10">
    <property type="entry name" value="Ribonuclease H-like superfamily/Ribonuclease H"/>
    <property type="match status" value="1"/>
</dbReference>
<dbReference type="Pfam" id="PF03732">
    <property type="entry name" value="Retrotrans_gag"/>
    <property type="match status" value="1"/>
</dbReference>
<dbReference type="InterPro" id="IPR043502">
    <property type="entry name" value="DNA/RNA_pol_sf"/>
</dbReference>
<feature type="domain" description="Retrotransposon gag" evidence="8">
    <location>
        <begin position="56"/>
        <end position="135"/>
    </location>
</feature>
<comment type="caution">
    <text evidence="10">The sequence shown here is derived from an EMBL/GenBank/DDBJ whole genome shotgun (WGS) entry which is preliminary data.</text>
</comment>
<keyword evidence="4" id="KW-0255">Endonuclease</keyword>
<name>A0A6L2JYH5_TANCI</name>